<dbReference type="Gene3D" id="3.90.25.10">
    <property type="entry name" value="UDP-galactose 4-epimerase, domain 1"/>
    <property type="match status" value="1"/>
</dbReference>
<dbReference type="RefSeq" id="WP_165051656.1">
    <property type="nucleotide sequence ID" value="NZ_JAALFE010000015.1"/>
</dbReference>
<proteinExistence type="predicted"/>
<dbReference type="InterPro" id="IPR001509">
    <property type="entry name" value="Epimerase_deHydtase"/>
</dbReference>
<dbReference type="Proteomes" id="UP000474758">
    <property type="component" value="Unassembled WGS sequence"/>
</dbReference>
<organism evidence="2 3">
    <name type="scientific">Paragemmobacter kunshanensis</name>
    <dbReference type="NCBI Taxonomy" id="2583234"/>
    <lineage>
        <taxon>Bacteria</taxon>
        <taxon>Pseudomonadati</taxon>
        <taxon>Pseudomonadota</taxon>
        <taxon>Alphaproteobacteria</taxon>
        <taxon>Rhodobacterales</taxon>
        <taxon>Paracoccaceae</taxon>
        <taxon>Paragemmobacter</taxon>
    </lineage>
</organism>
<protein>
    <submittedName>
        <fullName evidence="2">NAD-dependent epimerase/dehydratase family protein</fullName>
    </submittedName>
</protein>
<dbReference type="PANTHER" id="PTHR43245:SF53">
    <property type="entry name" value="EPIMERASE-RELATED"/>
    <property type="match status" value="1"/>
</dbReference>
<dbReference type="EMBL" id="JAALFE010000015">
    <property type="protein sequence ID" value="NGQ92227.1"/>
    <property type="molecule type" value="Genomic_DNA"/>
</dbReference>
<dbReference type="InterPro" id="IPR036291">
    <property type="entry name" value="NAD(P)-bd_dom_sf"/>
</dbReference>
<feature type="domain" description="NAD-dependent epimerase/dehydratase" evidence="1">
    <location>
        <begin position="5"/>
        <end position="238"/>
    </location>
</feature>
<accession>A0A6M1TX25</accession>
<dbReference type="InterPro" id="IPR050177">
    <property type="entry name" value="Lipid_A_modif_metabolic_enz"/>
</dbReference>
<keyword evidence="3" id="KW-1185">Reference proteome</keyword>
<sequence>MARYLITGGCGFVGSHLADALLLRGDDVVVLDNMSTGKRGNLDASVRVVEGDVSDPDAVSGAIKGCVGVFHLAGIASVAYCNEHWREGHLTNQTGSVTVFEAAARAGHIPVVYTSSAAVYGDAGAGPIAETRPTRPMTAYGADKLGSELHGSIAHGVHGLSTVGFRPFNIYGPRQDPSSAYSGVISIFNDRIGRGLPVTVFGDGMQTRDFVFVADVVSFLLAGMAHADAAAGQVFNICTGRTTTLLDLIGILGRLHGITPEVRHGEARVGDIRDSLGDPARAASLLGASAHVPLEKGLSILLGRD</sequence>
<reference evidence="2 3" key="1">
    <citation type="submission" date="2020-02" db="EMBL/GenBank/DDBJ databases">
        <title>Rhodobacter translucens sp. nov., a novel bacterium isolated from activated sludge.</title>
        <authorList>
            <person name="Liu J."/>
        </authorList>
    </citation>
    <scope>NUCLEOTIDE SEQUENCE [LARGE SCALE GENOMIC DNA]</scope>
    <source>
        <strain evidence="2 3">HX-7-19</strain>
    </source>
</reference>
<dbReference type="AlphaFoldDB" id="A0A6M1TX25"/>
<dbReference type="Gene3D" id="3.40.50.720">
    <property type="entry name" value="NAD(P)-binding Rossmann-like Domain"/>
    <property type="match status" value="1"/>
</dbReference>
<comment type="caution">
    <text evidence="2">The sequence shown here is derived from an EMBL/GenBank/DDBJ whole genome shotgun (WGS) entry which is preliminary data.</text>
</comment>
<name>A0A6M1TX25_9RHOB</name>
<evidence type="ECO:0000313" key="2">
    <source>
        <dbReference type="EMBL" id="NGQ92227.1"/>
    </source>
</evidence>
<dbReference type="PANTHER" id="PTHR43245">
    <property type="entry name" value="BIFUNCTIONAL POLYMYXIN RESISTANCE PROTEIN ARNA"/>
    <property type="match status" value="1"/>
</dbReference>
<dbReference type="Pfam" id="PF01370">
    <property type="entry name" value="Epimerase"/>
    <property type="match status" value="1"/>
</dbReference>
<dbReference type="SUPFAM" id="SSF51735">
    <property type="entry name" value="NAD(P)-binding Rossmann-fold domains"/>
    <property type="match status" value="1"/>
</dbReference>
<evidence type="ECO:0000259" key="1">
    <source>
        <dbReference type="Pfam" id="PF01370"/>
    </source>
</evidence>
<gene>
    <name evidence="2" type="ORF">G5V65_15120</name>
</gene>
<evidence type="ECO:0000313" key="3">
    <source>
        <dbReference type="Proteomes" id="UP000474758"/>
    </source>
</evidence>